<dbReference type="Gene3D" id="3.60.10.10">
    <property type="entry name" value="Endonuclease/exonuclease/phosphatase"/>
    <property type="match status" value="1"/>
</dbReference>
<proteinExistence type="predicted"/>
<dbReference type="SUPFAM" id="SSF56219">
    <property type="entry name" value="DNase I-like"/>
    <property type="match status" value="1"/>
</dbReference>
<name>A0AAE6KVD0_MYXXA</name>
<dbReference type="Proteomes" id="UP000320179">
    <property type="component" value="Chromosome"/>
</dbReference>
<gene>
    <name evidence="1" type="ORF">BHS09_31495</name>
</gene>
<organism evidence="1 2">
    <name type="scientific">Myxococcus xanthus</name>
    <dbReference type="NCBI Taxonomy" id="34"/>
    <lineage>
        <taxon>Bacteria</taxon>
        <taxon>Pseudomonadati</taxon>
        <taxon>Myxococcota</taxon>
        <taxon>Myxococcia</taxon>
        <taxon>Myxococcales</taxon>
        <taxon>Cystobacterineae</taxon>
        <taxon>Myxococcaceae</taxon>
        <taxon>Myxococcus</taxon>
    </lineage>
</organism>
<sequence length="77" mass="8088">MVGNDGREKSIINVHLASGNENAALRAKQLDYLADVVRAESKGPPAREVVVQGDFNDSTKNVGAALEDAGLRRVVGG</sequence>
<evidence type="ECO:0008006" key="3">
    <source>
        <dbReference type="Google" id="ProtNLM"/>
    </source>
</evidence>
<reference evidence="1 2" key="1">
    <citation type="journal article" date="2019" name="Science">
        <title>Social genes are selection hotspots in kin groups of a soil microbe.</title>
        <authorList>
            <person name="Wielgoss S."/>
            <person name="Wolfensberger R."/>
            <person name="Sun L."/>
            <person name="Fiegna F."/>
            <person name="Velicer G.J."/>
        </authorList>
    </citation>
    <scope>NUCLEOTIDE SEQUENCE [LARGE SCALE GENOMIC DNA]</scope>
    <source>
        <strain evidence="1 2">MC3.5.9c15</strain>
    </source>
</reference>
<evidence type="ECO:0000313" key="1">
    <source>
        <dbReference type="EMBL" id="QDE71136.1"/>
    </source>
</evidence>
<dbReference type="EMBL" id="CP017174">
    <property type="protein sequence ID" value="QDE71136.1"/>
    <property type="molecule type" value="Genomic_DNA"/>
</dbReference>
<evidence type="ECO:0000313" key="2">
    <source>
        <dbReference type="Proteomes" id="UP000320179"/>
    </source>
</evidence>
<protein>
    <recommendedName>
        <fullName evidence="3">Endonuclease/exonuclease/phosphatase domain-containing protein</fullName>
    </recommendedName>
</protein>
<accession>A0AAE6KVD0</accession>
<dbReference type="InterPro" id="IPR036691">
    <property type="entry name" value="Endo/exonu/phosph_ase_sf"/>
</dbReference>
<dbReference type="AlphaFoldDB" id="A0AAE6KVD0"/>